<accession>A0A552EKQ7</accession>
<evidence type="ECO:0000313" key="1">
    <source>
        <dbReference type="EMBL" id="TRU35021.1"/>
    </source>
</evidence>
<comment type="caution">
    <text evidence="1">The sequence shown here is derived from an EMBL/GenBank/DDBJ whole genome shotgun (WGS) entry which is preliminary data.</text>
</comment>
<dbReference type="Proteomes" id="UP000315113">
    <property type="component" value="Unassembled WGS sequence"/>
</dbReference>
<proteinExistence type="predicted"/>
<protein>
    <submittedName>
        <fullName evidence="1">Uncharacterized protein</fullName>
    </submittedName>
</protein>
<sequence length="115" mass="12916">MGNGRRIEKIKARNGTIITVKYLSTINYTSKPLLRQTSAVVSKQRTENSNPIPNSFIPSPVSCLLSPVSTRKLILHDYLIHDPFLPLTSCQVLPTPCKTPRITKPIPLPITWIRI</sequence>
<name>A0A552EKQ7_MICAE</name>
<reference evidence="1 2" key="1">
    <citation type="submission" date="2019-01" db="EMBL/GenBank/DDBJ databases">
        <title>Coherence of Microcystis species and biogeography revealed through population genomics.</title>
        <authorList>
            <person name="Perez-Carrascal O.M."/>
            <person name="Terrat Y."/>
            <person name="Giani A."/>
            <person name="Fortin N."/>
            <person name="Tromas N."/>
            <person name="Shapiro B.J."/>
        </authorList>
    </citation>
    <scope>NUCLEOTIDE SEQUENCE [LARGE SCALE GENOMIC DNA]</scope>
    <source>
        <strain evidence="1">Ma_MB_F_20061100_S20D</strain>
    </source>
</reference>
<evidence type="ECO:0000313" key="2">
    <source>
        <dbReference type="Proteomes" id="UP000315113"/>
    </source>
</evidence>
<dbReference type="AlphaFoldDB" id="A0A552EKQ7"/>
<gene>
    <name evidence="1" type="ORF">EWV78_12415</name>
</gene>
<dbReference type="EMBL" id="SFBH01000092">
    <property type="protein sequence ID" value="TRU35021.1"/>
    <property type="molecule type" value="Genomic_DNA"/>
</dbReference>
<organism evidence="1 2">
    <name type="scientific">Microcystis aeruginosa Ma_MB_F_20061100_S20D</name>
    <dbReference type="NCBI Taxonomy" id="2486253"/>
    <lineage>
        <taxon>Bacteria</taxon>
        <taxon>Bacillati</taxon>
        <taxon>Cyanobacteriota</taxon>
        <taxon>Cyanophyceae</taxon>
        <taxon>Oscillatoriophycideae</taxon>
        <taxon>Chroococcales</taxon>
        <taxon>Microcystaceae</taxon>
        <taxon>Microcystis</taxon>
    </lineage>
</organism>